<reference evidence="2 3" key="1">
    <citation type="journal article" date="2012" name="Genome Biol.">
        <title>Genome and low-iron response of an oceanic diatom adapted to chronic iron limitation.</title>
        <authorList>
            <person name="Lommer M."/>
            <person name="Specht M."/>
            <person name="Roy A.S."/>
            <person name="Kraemer L."/>
            <person name="Andreson R."/>
            <person name="Gutowska M.A."/>
            <person name="Wolf J."/>
            <person name="Bergner S.V."/>
            <person name="Schilhabel M.B."/>
            <person name="Klostermeier U.C."/>
            <person name="Beiko R.G."/>
            <person name="Rosenstiel P."/>
            <person name="Hippler M."/>
            <person name="Laroche J."/>
        </authorList>
    </citation>
    <scope>NUCLEOTIDE SEQUENCE [LARGE SCALE GENOMIC DNA]</scope>
    <source>
        <strain evidence="2 3">CCMP1005</strain>
    </source>
</reference>
<keyword evidence="3" id="KW-1185">Reference proteome</keyword>
<evidence type="ECO:0000256" key="1">
    <source>
        <dbReference type="SAM" id="MobiDB-lite"/>
    </source>
</evidence>
<comment type="caution">
    <text evidence="2">The sequence shown here is derived from an EMBL/GenBank/DDBJ whole genome shotgun (WGS) entry which is preliminary data.</text>
</comment>
<protein>
    <submittedName>
        <fullName evidence="2">Uncharacterized protein</fullName>
    </submittedName>
</protein>
<accession>K0T4P0</accession>
<feature type="non-terminal residue" evidence="2">
    <location>
        <position position="1"/>
    </location>
</feature>
<name>K0T4P0_THAOC</name>
<proteinExistence type="predicted"/>
<gene>
    <name evidence="2" type="ORF">THAOC_05826</name>
</gene>
<organism evidence="2 3">
    <name type="scientific">Thalassiosira oceanica</name>
    <name type="common">Marine diatom</name>
    <dbReference type="NCBI Taxonomy" id="159749"/>
    <lineage>
        <taxon>Eukaryota</taxon>
        <taxon>Sar</taxon>
        <taxon>Stramenopiles</taxon>
        <taxon>Ochrophyta</taxon>
        <taxon>Bacillariophyta</taxon>
        <taxon>Coscinodiscophyceae</taxon>
        <taxon>Thalassiosirophycidae</taxon>
        <taxon>Thalassiosirales</taxon>
        <taxon>Thalassiosiraceae</taxon>
        <taxon>Thalassiosira</taxon>
    </lineage>
</organism>
<feature type="region of interest" description="Disordered" evidence="1">
    <location>
        <begin position="347"/>
        <end position="386"/>
    </location>
</feature>
<dbReference type="eggNOG" id="ENOG502TB06">
    <property type="taxonomic scope" value="Eukaryota"/>
</dbReference>
<dbReference type="EMBL" id="AGNL01005568">
    <property type="protein sequence ID" value="EJK72625.1"/>
    <property type="molecule type" value="Genomic_DNA"/>
</dbReference>
<dbReference type="OrthoDB" id="55870at2759"/>
<evidence type="ECO:0000313" key="2">
    <source>
        <dbReference type="EMBL" id="EJK72625.1"/>
    </source>
</evidence>
<dbReference type="AlphaFoldDB" id="K0T4P0"/>
<sequence length="437" mass="45759">LVEVRLTLVDLSTLASKNAAKTVTGVMAIQGAADYLAPNKAPEVLYGIEGVGATEAFINGYAGAITLNWAIMAFGVLFGGLSTKTAIGYGLFPSILSGIRGLLNGSIEALGCNMTAQWLNWALTAFTSYAALSDADYSATLIKAWCVYCGLATGQNRIAPEAALDGWGFPEKGPLAVFFCKVMGSHALAPTVLLDRSSAASMVTRLLATRWCHFLPVCFSLCSSVQWPAIGRGPPMKGTSGSRSLGVPRGSLISEDRAGGRVAFLFFGNDRGGGSDRDGGWWAGDGSGATQHDSRGVPWGALGRAPEARAQVQRKILLRTMLADTAFDARPPNHDDGVGNGPAARDCGRHGGRWHVPLTSPHSTRPALSNLSNSPTKSRHATKSSARAGKDLAILSQLALLSVPWGALGQAPEARAQVQRKIVGSMSQCRAVIVGSI</sequence>
<feature type="compositionally biased region" description="Polar residues" evidence="1">
    <location>
        <begin position="360"/>
        <end position="376"/>
    </location>
</feature>
<evidence type="ECO:0000313" key="3">
    <source>
        <dbReference type="Proteomes" id="UP000266841"/>
    </source>
</evidence>
<dbReference type="Proteomes" id="UP000266841">
    <property type="component" value="Unassembled WGS sequence"/>
</dbReference>